<dbReference type="Pfam" id="PF03009">
    <property type="entry name" value="GDPD"/>
    <property type="match status" value="1"/>
</dbReference>
<protein>
    <submittedName>
        <fullName evidence="3">Glycerophosphodiester phosphodiesterase</fullName>
    </submittedName>
</protein>
<dbReference type="SUPFAM" id="SSF51695">
    <property type="entry name" value="PLC-like phosphodiesterases"/>
    <property type="match status" value="1"/>
</dbReference>
<dbReference type="EMBL" id="WMEX01000004">
    <property type="protein sequence ID" value="MYL26956.1"/>
    <property type="molecule type" value="Genomic_DNA"/>
</dbReference>
<name>A0A9X4YCH3_9GAMM</name>
<dbReference type="InterPro" id="IPR030395">
    <property type="entry name" value="GP_PDE_dom"/>
</dbReference>
<gene>
    <name evidence="3" type="ORF">GLW01_09150</name>
</gene>
<dbReference type="Proteomes" id="UP000460751">
    <property type="component" value="Unassembled WGS sequence"/>
</dbReference>
<evidence type="ECO:0000259" key="2">
    <source>
        <dbReference type="PROSITE" id="PS51704"/>
    </source>
</evidence>
<dbReference type="CDD" id="cd08556">
    <property type="entry name" value="GDPD"/>
    <property type="match status" value="1"/>
</dbReference>
<reference evidence="3 4" key="1">
    <citation type="submission" date="2019-11" db="EMBL/GenBank/DDBJ databases">
        <title>Genome sequences of 17 halophilic strains isolated from different environments.</title>
        <authorList>
            <person name="Furrow R.E."/>
        </authorList>
    </citation>
    <scope>NUCLEOTIDE SEQUENCE [LARGE SCALE GENOMIC DNA]</scope>
    <source>
        <strain evidence="3 4">22507_15_FS</strain>
    </source>
</reference>
<organism evidence="3 4">
    <name type="scientific">Vreelandella halophila</name>
    <dbReference type="NCBI Taxonomy" id="86177"/>
    <lineage>
        <taxon>Bacteria</taxon>
        <taxon>Pseudomonadati</taxon>
        <taxon>Pseudomonadota</taxon>
        <taxon>Gammaproteobacteria</taxon>
        <taxon>Oceanospirillales</taxon>
        <taxon>Halomonadaceae</taxon>
        <taxon>Vreelandella</taxon>
    </lineage>
</organism>
<dbReference type="Gene3D" id="3.20.20.190">
    <property type="entry name" value="Phosphatidylinositol (PI) phosphodiesterase"/>
    <property type="match status" value="1"/>
</dbReference>
<sequence>MLIYGHRGAKGEAPENTLAGFMHAYRHGIRRFEMDIILSQDGVPVVIHDRSLLRTTGSDRAVSSVSALEMSTLDARQNTASWHHATGIPSLDDVVQACPDYRHLQLEVKSDERGRLNRLCNRLVEWIQRENLYERITLTSSNTGFLRSARRLDRRVSLGYVAERRFPSPVRQAKSLDCQYLCCNHRICSAGLVSDARNKGMSVSTWTVNRIHDMLMLEKMGVASVITDYPTSALVYFENRRRLGHQVESLRGPETDTDPEPSLRKSG</sequence>
<evidence type="ECO:0000256" key="1">
    <source>
        <dbReference type="SAM" id="MobiDB-lite"/>
    </source>
</evidence>
<keyword evidence="4" id="KW-1185">Reference proteome</keyword>
<accession>A0A9X4YCH3</accession>
<dbReference type="InterPro" id="IPR017946">
    <property type="entry name" value="PLC-like_Pdiesterase_TIM-brl"/>
</dbReference>
<evidence type="ECO:0000313" key="4">
    <source>
        <dbReference type="Proteomes" id="UP000460751"/>
    </source>
</evidence>
<dbReference type="OrthoDB" id="9795622at2"/>
<dbReference type="PANTHER" id="PTHR46211:SF1">
    <property type="entry name" value="GLYCEROPHOSPHODIESTER PHOSPHODIESTERASE, CYTOPLASMIC"/>
    <property type="match status" value="1"/>
</dbReference>
<proteinExistence type="predicted"/>
<evidence type="ECO:0000313" key="3">
    <source>
        <dbReference type="EMBL" id="MYL26956.1"/>
    </source>
</evidence>
<comment type="caution">
    <text evidence="3">The sequence shown here is derived from an EMBL/GenBank/DDBJ whole genome shotgun (WGS) entry which is preliminary data.</text>
</comment>
<feature type="region of interest" description="Disordered" evidence="1">
    <location>
        <begin position="247"/>
        <end position="267"/>
    </location>
</feature>
<feature type="domain" description="GP-PDE" evidence="2">
    <location>
        <begin position="1"/>
        <end position="237"/>
    </location>
</feature>
<dbReference type="GO" id="GO:0006629">
    <property type="term" value="P:lipid metabolic process"/>
    <property type="evidence" value="ECO:0007669"/>
    <property type="project" value="InterPro"/>
</dbReference>
<dbReference type="RefSeq" id="WP_151439651.1">
    <property type="nucleotide sequence ID" value="NZ_WMEX01000004.1"/>
</dbReference>
<dbReference type="PROSITE" id="PS51704">
    <property type="entry name" value="GP_PDE"/>
    <property type="match status" value="1"/>
</dbReference>
<dbReference type="PANTHER" id="PTHR46211">
    <property type="entry name" value="GLYCEROPHOSPHORYL DIESTER PHOSPHODIESTERASE"/>
    <property type="match status" value="1"/>
</dbReference>
<dbReference type="AlphaFoldDB" id="A0A9X4YCH3"/>
<dbReference type="GO" id="GO:0008081">
    <property type="term" value="F:phosphoric diester hydrolase activity"/>
    <property type="evidence" value="ECO:0007669"/>
    <property type="project" value="InterPro"/>
</dbReference>
<dbReference type="PROSITE" id="PS50007">
    <property type="entry name" value="PIPLC_X_DOMAIN"/>
    <property type="match status" value="1"/>
</dbReference>